<dbReference type="CDD" id="cd17536">
    <property type="entry name" value="REC_YesN-like"/>
    <property type="match status" value="1"/>
</dbReference>
<feature type="domain" description="Guanylate cyclase" evidence="3">
    <location>
        <begin position="171"/>
        <end position="300"/>
    </location>
</feature>
<dbReference type="Gene3D" id="3.40.50.2300">
    <property type="match status" value="1"/>
</dbReference>
<dbReference type="PANTHER" id="PTHR43081">
    <property type="entry name" value="ADENYLATE CYCLASE, TERMINAL-DIFFERENTIATION SPECIFIC-RELATED"/>
    <property type="match status" value="1"/>
</dbReference>
<keyword evidence="5" id="KW-1185">Reference proteome</keyword>
<gene>
    <name evidence="4" type="ORF">SAMN05444412_102284</name>
</gene>
<dbReference type="InterPro" id="IPR001054">
    <property type="entry name" value="A/G_cyclase"/>
</dbReference>
<dbReference type="EMBL" id="FNQC01000002">
    <property type="protein sequence ID" value="SDY69902.1"/>
    <property type="molecule type" value="Genomic_DNA"/>
</dbReference>
<dbReference type="PANTHER" id="PTHR43081:SF1">
    <property type="entry name" value="ADENYLATE CYCLASE, TERMINAL-DIFFERENTIATION SPECIFIC"/>
    <property type="match status" value="1"/>
</dbReference>
<evidence type="ECO:0000313" key="4">
    <source>
        <dbReference type="EMBL" id="SDY69902.1"/>
    </source>
</evidence>
<comment type="caution">
    <text evidence="4">The sequence shown here is derived from an EMBL/GenBank/DDBJ whole genome shotgun (WGS) entry which is preliminary data.</text>
</comment>
<organism evidence="4 5">
    <name type="scientific">Rhodonellum ikkaensis</name>
    <dbReference type="NCBI Taxonomy" id="336829"/>
    <lineage>
        <taxon>Bacteria</taxon>
        <taxon>Pseudomonadati</taxon>
        <taxon>Bacteroidota</taxon>
        <taxon>Cytophagia</taxon>
        <taxon>Cytophagales</taxon>
        <taxon>Cytophagaceae</taxon>
        <taxon>Rhodonellum</taxon>
    </lineage>
</organism>
<name>A0A1H3LZM8_9BACT</name>
<dbReference type="InterPro" id="IPR029787">
    <property type="entry name" value="Nucleotide_cyclase"/>
</dbReference>
<dbReference type="Pfam" id="PF00072">
    <property type="entry name" value="Response_reg"/>
    <property type="match status" value="1"/>
</dbReference>
<dbReference type="InterPro" id="IPR050697">
    <property type="entry name" value="Adenylyl/Guanylyl_Cyclase_3/4"/>
</dbReference>
<feature type="domain" description="Response regulatory" evidence="2">
    <location>
        <begin position="3"/>
        <end position="122"/>
    </location>
</feature>
<evidence type="ECO:0000259" key="3">
    <source>
        <dbReference type="PROSITE" id="PS50125"/>
    </source>
</evidence>
<dbReference type="CDD" id="cd07302">
    <property type="entry name" value="CHD"/>
    <property type="match status" value="1"/>
</dbReference>
<feature type="modified residue" description="4-aspartylphosphate" evidence="1">
    <location>
        <position position="57"/>
    </location>
</feature>
<evidence type="ECO:0000259" key="2">
    <source>
        <dbReference type="PROSITE" id="PS50110"/>
    </source>
</evidence>
<sequence length="346" mass="39163">MVKILVVDDEVDLEVLIKQKFRQKIRQNEYEFVFAYNGRDALDKLLEHPDVDIVLSDINMPEMDGLTLLSKLNEQDVLLKSVMVSAYGDMDNIRTAMNRGAFDFVTKPVNFPDLEITIDKTFKHVQTIREMLKTVKENNILKMYVDENVLNFMGGKKIDNILAHNEFMQGSVVFIDICGFTSISENEPANRVVELLNTYFDIMVKEIIRENGVVDKFMGDAIMATFWGDYHLDRAIDACLSIKEKIKEVGGKIESGSYQPEVSIGINTGGMVWGNIGSVTLKRLDYTVIGDTVNVASRLQTAASKNQILISEDCYLQVKDSFKCREVGLLSLKNKKNSIKAFEVIE</sequence>
<dbReference type="PROSITE" id="PS50125">
    <property type="entry name" value="GUANYLATE_CYCLASE_2"/>
    <property type="match status" value="1"/>
</dbReference>
<dbReference type="InterPro" id="IPR011006">
    <property type="entry name" value="CheY-like_superfamily"/>
</dbReference>
<dbReference type="Proteomes" id="UP000199663">
    <property type="component" value="Unassembled WGS sequence"/>
</dbReference>
<accession>A0A1H3LZM8</accession>
<dbReference type="PROSITE" id="PS50110">
    <property type="entry name" value="RESPONSE_REGULATORY"/>
    <property type="match status" value="1"/>
</dbReference>
<evidence type="ECO:0000256" key="1">
    <source>
        <dbReference type="PROSITE-ProRule" id="PRU00169"/>
    </source>
</evidence>
<dbReference type="SMART" id="SM00448">
    <property type="entry name" value="REC"/>
    <property type="match status" value="1"/>
</dbReference>
<dbReference type="SUPFAM" id="SSF52172">
    <property type="entry name" value="CheY-like"/>
    <property type="match status" value="1"/>
</dbReference>
<proteinExistence type="predicted"/>
<dbReference type="SUPFAM" id="SSF55073">
    <property type="entry name" value="Nucleotide cyclase"/>
    <property type="match status" value="1"/>
</dbReference>
<protein>
    <submittedName>
        <fullName evidence="4">Adenylate cyclase, class 3</fullName>
    </submittedName>
</protein>
<reference evidence="4 5" key="1">
    <citation type="submission" date="2016-10" db="EMBL/GenBank/DDBJ databases">
        <authorList>
            <person name="Varghese N."/>
            <person name="Submissions S."/>
        </authorList>
    </citation>
    <scope>NUCLEOTIDE SEQUENCE [LARGE SCALE GENOMIC DNA]</scope>
    <source>
        <strain evidence="4 5">DSM 17997</strain>
    </source>
</reference>
<dbReference type="SMART" id="SM00044">
    <property type="entry name" value="CYCc"/>
    <property type="match status" value="1"/>
</dbReference>
<dbReference type="Gene3D" id="3.30.70.1230">
    <property type="entry name" value="Nucleotide cyclase"/>
    <property type="match status" value="1"/>
</dbReference>
<keyword evidence="1" id="KW-0597">Phosphoprotein</keyword>
<dbReference type="RefSeq" id="WP_019596694.1">
    <property type="nucleotide sequence ID" value="NZ_FNQC01000002.1"/>
</dbReference>
<evidence type="ECO:0000313" key="5">
    <source>
        <dbReference type="Proteomes" id="UP000199663"/>
    </source>
</evidence>
<dbReference type="Pfam" id="PF00211">
    <property type="entry name" value="Guanylate_cyc"/>
    <property type="match status" value="1"/>
</dbReference>
<dbReference type="InterPro" id="IPR001789">
    <property type="entry name" value="Sig_transdc_resp-reg_receiver"/>
</dbReference>